<feature type="region of interest" description="Disordered" evidence="1">
    <location>
        <begin position="45"/>
        <end position="64"/>
    </location>
</feature>
<name>A0A1Y2NPT6_STRFR</name>
<organism evidence="2 3">
    <name type="scientific">Streptomyces fradiae ATCC 10745 = DSM 40063</name>
    <dbReference type="NCBI Taxonomy" id="1319510"/>
    <lineage>
        <taxon>Bacteria</taxon>
        <taxon>Bacillati</taxon>
        <taxon>Actinomycetota</taxon>
        <taxon>Actinomycetes</taxon>
        <taxon>Kitasatosporales</taxon>
        <taxon>Streptomycetaceae</taxon>
        <taxon>Streptomyces</taxon>
    </lineage>
</organism>
<evidence type="ECO:0000313" key="2">
    <source>
        <dbReference type="EMBL" id="OSY49067.1"/>
    </source>
</evidence>
<comment type="caution">
    <text evidence="2">The sequence shown here is derived from an EMBL/GenBank/DDBJ whole genome shotgun (WGS) entry which is preliminary data.</text>
</comment>
<evidence type="ECO:0000256" key="1">
    <source>
        <dbReference type="SAM" id="MobiDB-lite"/>
    </source>
</evidence>
<dbReference type="Proteomes" id="UP000194318">
    <property type="component" value="Unassembled WGS sequence"/>
</dbReference>
<feature type="compositionally biased region" description="Low complexity" evidence="1">
    <location>
        <begin position="50"/>
        <end position="64"/>
    </location>
</feature>
<reference evidence="2 3" key="1">
    <citation type="submission" date="2016-09" db="EMBL/GenBank/DDBJ databases">
        <title>Streptomyces fradiae DSM40063, a candidate organism with high potential of specific P450 cytochromes.</title>
        <authorList>
            <person name="Grumaz C."/>
            <person name="Vainshtein Y."/>
            <person name="Kirstahler P."/>
            <person name="Sohn K."/>
        </authorList>
    </citation>
    <scope>NUCLEOTIDE SEQUENCE [LARGE SCALE GENOMIC DNA]</scope>
    <source>
        <strain evidence="2 3">DSM 40063</strain>
    </source>
</reference>
<gene>
    <name evidence="2" type="ORF">BG846_05306</name>
</gene>
<dbReference type="EMBL" id="MIFZ01000337">
    <property type="protein sequence ID" value="OSY49067.1"/>
    <property type="molecule type" value="Genomic_DNA"/>
</dbReference>
<evidence type="ECO:0000313" key="3">
    <source>
        <dbReference type="Proteomes" id="UP000194318"/>
    </source>
</evidence>
<dbReference type="AlphaFoldDB" id="A0A1Y2NPT6"/>
<sequence length="64" mass="7275">MPTTCRYHGDRLDPDQYGRMVRSEACCDTGVAPRRAREARRAIDRLAALDEPTQQPTDTTQEQP</sequence>
<accession>A0A1Y2NPT6</accession>
<proteinExistence type="predicted"/>
<protein>
    <submittedName>
        <fullName evidence="2">Uncharacterized protein</fullName>
    </submittedName>
</protein>